<dbReference type="RefSeq" id="WP_220657038.1">
    <property type="nucleotide sequence ID" value="NZ_CBCSFC010000015.1"/>
</dbReference>
<dbReference type="PANTHER" id="PTHR46211:SF13">
    <property type="entry name" value="GLYCEROPHOSPHODIESTER PHOSPHODIESTERASE 1-RELATED"/>
    <property type="match status" value="1"/>
</dbReference>
<dbReference type="Gene3D" id="3.20.20.190">
    <property type="entry name" value="Phosphatidylinositol (PI) phosphodiesterase"/>
    <property type="match status" value="1"/>
</dbReference>
<dbReference type="SUPFAM" id="SSF51695">
    <property type="entry name" value="PLC-like phosphodiesterases"/>
    <property type="match status" value="1"/>
</dbReference>
<dbReference type="PANTHER" id="PTHR46211">
    <property type="entry name" value="GLYCEROPHOSPHORYL DIESTER PHOSPHODIESTERASE"/>
    <property type="match status" value="1"/>
</dbReference>
<evidence type="ECO:0000259" key="1">
    <source>
        <dbReference type="PROSITE" id="PS51704"/>
    </source>
</evidence>
<dbReference type="Pfam" id="PF03009">
    <property type="entry name" value="GDPD"/>
    <property type="match status" value="1"/>
</dbReference>
<dbReference type="Proteomes" id="UP001178281">
    <property type="component" value="Unassembled WGS sequence"/>
</dbReference>
<gene>
    <name evidence="2" type="ORF">Q7X28_19130</name>
</gene>
<dbReference type="GO" id="GO:0006629">
    <property type="term" value="P:lipid metabolic process"/>
    <property type="evidence" value="ECO:0007669"/>
    <property type="project" value="InterPro"/>
</dbReference>
<dbReference type="CDD" id="cd08582">
    <property type="entry name" value="GDPD_like_2"/>
    <property type="match status" value="1"/>
</dbReference>
<dbReference type="InterPro" id="IPR030395">
    <property type="entry name" value="GP_PDE_dom"/>
</dbReference>
<protein>
    <submittedName>
        <fullName evidence="2">Glycerophosphodiester phosphodiesterase</fullName>
    </submittedName>
</protein>
<sequence length="252" mass="26793">MVGGVAGIVAHRGASGEYPEHTMSAFEAAVAEGADAIECDVRLTRDHHLVCVHDRTVERTSDGTGAVSELDLADLRAMDFGSWKRPGHPESVVTLDELIDLARSADRTLFVETKHPVRFGGLVEQKLLATLQRHGLSRPGDPASAPVVVISFSGSAVWRVRRNAPGVPAVLLGEASRLLGGGAATAVRAQGIGPSVESLRERPDTVAKARAAGRFTYCWTVDTQADVALCHGLGVEWIATNHPARARSWLQG</sequence>
<evidence type="ECO:0000313" key="2">
    <source>
        <dbReference type="EMBL" id="MDP0400035.1"/>
    </source>
</evidence>
<dbReference type="AlphaFoldDB" id="A0AA90NJR8"/>
<dbReference type="EMBL" id="JAUTIX010000008">
    <property type="protein sequence ID" value="MDP0400035.1"/>
    <property type="molecule type" value="Genomic_DNA"/>
</dbReference>
<keyword evidence="3" id="KW-1185">Reference proteome</keyword>
<dbReference type="InterPro" id="IPR017946">
    <property type="entry name" value="PLC-like_Pdiesterase_TIM-brl"/>
</dbReference>
<accession>A0AA90NJR8</accession>
<organism evidence="2 3">
    <name type="scientific">Tsukamurella strandjordii</name>
    <dbReference type="NCBI Taxonomy" id="147577"/>
    <lineage>
        <taxon>Bacteria</taxon>
        <taxon>Bacillati</taxon>
        <taxon>Actinomycetota</taxon>
        <taxon>Actinomycetes</taxon>
        <taxon>Mycobacteriales</taxon>
        <taxon>Tsukamurellaceae</taxon>
        <taxon>Tsukamurella</taxon>
    </lineage>
</organism>
<reference evidence="2" key="1">
    <citation type="submission" date="2023-08" db="EMBL/GenBank/DDBJ databases">
        <title>The draft genome of Tsukamurella strandjordii strain 050030.</title>
        <authorList>
            <person name="Zhao F."/>
            <person name="Feng Y."/>
            <person name="Zong Z."/>
        </authorList>
    </citation>
    <scope>NUCLEOTIDE SEQUENCE</scope>
    <source>
        <strain evidence="2">050030</strain>
    </source>
</reference>
<dbReference type="PROSITE" id="PS51704">
    <property type="entry name" value="GP_PDE"/>
    <property type="match status" value="1"/>
</dbReference>
<comment type="caution">
    <text evidence="2">The sequence shown here is derived from an EMBL/GenBank/DDBJ whole genome shotgun (WGS) entry which is preliminary data.</text>
</comment>
<proteinExistence type="predicted"/>
<evidence type="ECO:0000313" key="3">
    <source>
        <dbReference type="Proteomes" id="UP001178281"/>
    </source>
</evidence>
<dbReference type="GO" id="GO:0008081">
    <property type="term" value="F:phosphoric diester hydrolase activity"/>
    <property type="evidence" value="ECO:0007669"/>
    <property type="project" value="InterPro"/>
</dbReference>
<name>A0AA90NJR8_9ACTN</name>
<feature type="domain" description="GP-PDE" evidence="1">
    <location>
        <begin position="6"/>
        <end position="250"/>
    </location>
</feature>